<dbReference type="InParanoid" id="A0A194WT78"/>
<name>A0A194WT78_MOLSC</name>
<gene>
    <name evidence="2" type="ORF">LY89DRAFT_595243</name>
</gene>
<dbReference type="RefSeq" id="XP_018065518.1">
    <property type="nucleotide sequence ID" value="XM_018209848.1"/>
</dbReference>
<feature type="domain" description="Heterokaryon incompatibility" evidence="1">
    <location>
        <begin position="67"/>
        <end position="216"/>
    </location>
</feature>
<evidence type="ECO:0000259" key="1">
    <source>
        <dbReference type="Pfam" id="PF06985"/>
    </source>
</evidence>
<proteinExistence type="predicted"/>
<dbReference type="Proteomes" id="UP000070700">
    <property type="component" value="Unassembled WGS sequence"/>
</dbReference>
<dbReference type="InterPro" id="IPR010730">
    <property type="entry name" value="HET"/>
</dbReference>
<dbReference type="GeneID" id="28819574"/>
<dbReference type="AlphaFoldDB" id="A0A194WT78"/>
<protein>
    <submittedName>
        <fullName evidence="2">HET-domain-containing protein</fullName>
    </submittedName>
</protein>
<sequence>MHLAGKTVHPHWIEHGLLDRWRRGCDAQHNEECQQGFTKDRLVGSHPTWLIDTWTLCLVHGHLDMPYVALSYVWGPPDFYKTSRRDLAMLQQVQAFHHLKGQSLVPQTIIDAFAVTQLLGQRYLWVDSLCIVQDDEEMKAAEIINMSYIYAQATITIIARQGKTAKYGLRGFPGTSQPRHTSQDLFRIDKKYRLLKSPQYYGYGCEWDCRGWTYQEEVFSRRRLIFYNDRVWWECQCSKFQEDIHTPPGSRKSLPSRIPNESRIFSSDILDLEGYRSLVTFYNTRQFTIPEDVVPAFAGITAVLTPSFKGFLFGLPLLSFDTALCWQPFGMPGIDCKRRGPRNPLIQARSYLPSWSWMGWQTHIDHHSMTITHARKRYGNYRHSTFNTSINGTTKSIIRWYSKERDSTKLHPIDGPRTLEAVMAEGFKEDGTLPTGWRRIEYKDREWHDHVSTGFTPPKYLFIHESEPESEFWFPVPTAQDYTDSPALPLGNLLCCKTQKSSLLIGRRRVIKGKNPLKLEHDLLDKEMRWSGIIQLHNTNQLPLENEDISTKLALPCDLVVISEGFVLEGSRLYSIPGWEFDERPKGPHGTKYEFFNVLWVEWEDDIAYRKGCGRVMKSAWDAQDPEWIDLTLG</sequence>
<dbReference type="KEGG" id="psco:LY89DRAFT_595243"/>
<dbReference type="PANTHER" id="PTHR33112:SF12">
    <property type="entry name" value="HETEROKARYON INCOMPATIBILITY DOMAIN-CONTAINING PROTEIN"/>
    <property type="match status" value="1"/>
</dbReference>
<keyword evidence="3" id="KW-1185">Reference proteome</keyword>
<evidence type="ECO:0000313" key="2">
    <source>
        <dbReference type="EMBL" id="KUJ11163.1"/>
    </source>
</evidence>
<organism evidence="2 3">
    <name type="scientific">Mollisia scopiformis</name>
    <name type="common">Conifer needle endophyte fungus</name>
    <name type="synonym">Phialocephala scopiformis</name>
    <dbReference type="NCBI Taxonomy" id="149040"/>
    <lineage>
        <taxon>Eukaryota</taxon>
        <taxon>Fungi</taxon>
        <taxon>Dikarya</taxon>
        <taxon>Ascomycota</taxon>
        <taxon>Pezizomycotina</taxon>
        <taxon>Leotiomycetes</taxon>
        <taxon>Helotiales</taxon>
        <taxon>Mollisiaceae</taxon>
        <taxon>Mollisia</taxon>
    </lineage>
</organism>
<accession>A0A194WT78</accession>
<dbReference type="PANTHER" id="PTHR33112">
    <property type="entry name" value="DOMAIN PROTEIN, PUTATIVE-RELATED"/>
    <property type="match status" value="1"/>
</dbReference>
<dbReference type="STRING" id="149040.A0A194WT78"/>
<dbReference type="EMBL" id="KQ947427">
    <property type="protein sequence ID" value="KUJ11163.1"/>
    <property type="molecule type" value="Genomic_DNA"/>
</dbReference>
<evidence type="ECO:0000313" key="3">
    <source>
        <dbReference type="Proteomes" id="UP000070700"/>
    </source>
</evidence>
<dbReference type="Pfam" id="PF06985">
    <property type="entry name" value="HET"/>
    <property type="match status" value="1"/>
</dbReference>
<reference evidence="2 3" key="1">
    <citation type="submission" date="2015-10" db="EMBL/GenBank/DDBJ databases">
        <title>Full genome of DAOMC 229536 Phialocephala scopiformis, a fungal endophyte of spruce producing the potent anti-insectan compound rugulosin.</title>
        <authorList>
            <consortium name="DOE Joint Genome Institute"/>
            <person name="Walker A.K."/>
            <person name="Frasz S.L."/>
            <person name="Seifert K.A."/>
            <person name="Miller J.D."/>
            <person name="Mondo S.J."/>
            <person name="Labutti K."/>
            <person name="Lipzen A."/>
            <person name="Dockter R."/>
            <person name="Kennedy M."/>
            <person name="Grigoriev I.V."/>
            <person name="Spatafora J.W."/>
        </authorList>
    </citation>
    <scope>NUCLEOTIDE SEQUENCE [LARGE SCALE GENOMIC DNA]</scope>
    <source>
        <strain evidence="2 3">CBS 120377</strain>
    </source>
</reference>
<dbReference type="OrthoDB" id="5135333at2759"/>